<dbReference type="InterPro" id="IPR006153">
    <property type="entry name" value="Cation/H_exchanger_TM"/>
</dbReference>
<evidence type="ECO:0000256" key="5">
    <source>
        <dbReference type="ARBA" id="ARBA00022692"/>
    </source>
</evidence>
<evidence type="ECO:0000256" key="4">
    <source>
        <dbReference type="ARBA" id="ARBA00022475"/>
    </source>
</evidence>
<dbReference type="PANTHER" id="PTHR32507:SF8">
    <property type="entry name" value="CNH1P"/>
    <property type="match status" value="1"/>
</dbReference>
<keyword evidence="4" id="KW-1003">Cell membrane</keyword>
<keyword evidence="3" id="KW-0050">Antiport</keyword>
<evidence type="ECO:0000256" key="9">
    <source>
        <dbReference type="SAM" id="MobiDB-lite"/>
    </source>
</evidence>
<reference evidence="12 13" key="1">
    <citation type="submission" date="2019-07" db="EMBL/GenBank/DDBJ databases">
        <title>Whole genome shotgun sequence of Skermanella aerolata NBRC 106429.</title>
        <authorList>
            <person name="Hosoyama A."/>
            <person name="Uohara A."/>
            <person name="Ohji S."/>
            <person name="Ichikawa N."/>
        </authorList>
    </citation>
    <scope>NUCLEOTIDE SEQUENCE [LARGE SCALE GENOMIC DNA]</scope>
    <source>
        <strain evidence="12 13">NBRC 106429</strain>
    </source>
</reference>
<name>A0A512DK66_9PROT</name>
<evidence type="ECO:0000256" key="1">
    <source>
        <dbReference type="ARBA" id="ARBA00004651"/>
    </source>
</evidence>
<sequence>MDSYIVLLTGLGVVILAIAWLPMLLRNAPLSLPIFCVMLGFGLFMVPGTGPDPNFLVQSSFVERITELVVIIALLGAGLKLDRPMGLREWRTTWLLLGVTMPLSILGITLLSMWILGLSLPAAILLGAVLAPTDPVLAADIQVGPPRSGGEDEVRFSLTSEAGLNDGLAFPFTNFAIAMAASTATIGAGAANWLTPDWWMAEWLAVDVFWKLAAGLVVGWIVGRVLGWLAFRLPAETRIADTREGLAALGITLVSYGVTELVHGYGFLAVFVAAVTLRHTERSHDFHESLHTFSEQIEKLLMMVVLVLFGGTIAGGLLSALTWEAMLAGLAFVFLVRPVAGLIALTGSGLPMSERFVIGLFGIRGIGSFYYLAYAVNHTALAEKEILWAVTGFVVMCSILVHGMTVTPVMNRLDAWWRQKDPKRSKGKAKPHGASVRSPLHEQGKGPNGGPEPERKREPENYGADGSS</sequence>
<keyword evidence="8 10" id="KW-0472">Membrane</keyword>
<feature type="transmembrane region" description="Helical" evidence="10">
    <location>
        <begin position="325"/>
        <end position="344"/>
    </location>
</feature>
<evidence type="ECO:0000256" key="10">
    <source>
        <dbReference type="SAM" id="Phobius"/>
    </source>
</evidence>
<feature type="transmembrane region" description="Helical" evidence="10">
    <location>
        <begin position="93"/>
        <end position="116"/>
    </location>
</feature>
<keyword evidence="5 10" id="KW-0812">Transmembrane</keyword>
<dbReference type="Gene3D" id="1.20.1530.20">
    <property type="match status" value="1"/>
</dbReference>
<dbReference type="EMBL" id="BJYZ01000003">
    <property type="protein sequence ID" value="GEO36873.1"/>
    <property type="molecule type" value="Genomic_DNA"/>
</dbReference>
<dbReference type="InterPro" id="IPR038770">
    <property type="entry name" value="Na+/solute_symporter_sf"/>
</dbReference>
<protein>
    <submittedName>
        <fullName evidence="12">Cation transporter</fullName>
    </submittedName>
</protein>
<dbReference type="RefSeq" id="WP_063772188.1">
    <property type="nucleotide sequence ID" value="NZ_BJYZ01000003.1"/>
</dbReference>
<feature type="transmembrane region" description="Helical" evidence="10">
    <location>
        <begin position="300"/>
        <end position="319"/>
    </location>
</feature>
<feature type="region of interest" description="Disordered" evidence="9">
    <location>
        <begin position="420"/>
        <end position="468"/>
    </location>
</feature>
<dbReference type="GO" id="GO:0015297">
    <property type="term" value="F:antiporter activity"/>
    <property type="evidence" value="ECO:0007669"/>
    <property type="project" value="UniProtKB-KW"/>
</dbReference>
<dbReference type="GO" id="GO:1902600">
    <property type="term" value="P:proton transmembrane transport"/>
    <property type="evidence" value="ECO:0007669"/>
    <property type="project" value="InterPro"/>
</dbReference>
<organism evidence="12 13">
    <name type="scientific">Skermanella aerolata</name>
    <dbReference type="NCBI Taxonomy" id="393310"/>
    <lineage>
        <taxon>Bacteria</taxon>
        <taxon>Pseudomonadati</taxon>
        <taxon>Pseudomonadota</taxon>
        <taxon>Alphaproteobacteria</taxon>
        <taxon>Rhodospirillales</taxon>
        <taxon>Azospirillaceae</taxon>
        <taxon>Skermanella</taxon>
    </lineage>
</organism>
<feature type="transmembrane region" description="Helical" evidence="10">
    <location>
        <begin position="175"/>
        <end position="196"/>
    </location>
</feature>
<evidence type="ECO:0000259" key="11">
    <source>
        <dbReference type="Pfam" id="PF00999"/>
    </source>
</evidence>
<comment type="subcellular location">
    <subcellularLocation>
        <location evidence="1">Cell membrane</location>
        <topology evidence="1">Multi-pass membrane protein</topology>
    </subcellularLocation>
</comment>
<keyword evidence="7" id="KW-0406">Ion transport</keyword>
<feature type="transmembrane region" description="Helical" evidence="10">
    <location>
        <begin position="61"/>
        <end position="81"/>
    </location>
</feature>
<dbReference type="GO" id="GO:0005886">
    <property type="term" value="C:plasma membrane"/>
    <property type="evidence" value="ECO:0007669"/>
    <property type="project" value="UniProtKB-SubCell"/>
</dbReference>
<evidence type="ECO:0000256" key="6">
    <source>
        <dbReference type="ARBA" id="ARBA00022989"/>
    </source>
</evidence>
<evidence type="ECO:0000256" key="7">
    <source>
        <dbReference type="ARBA" id="ARBA00023065"/>
    </source>
</evidence>
<dbReference type="AlphaFoldDB" id="A0A512DK66"/>
<comment type="caution">
    <text evidence="12">The sequence shown here is derived from an EMBL/GenBank/DDBJ whole genome shotgun (WGS) entry which is preliminary data.</text>
</comment>
<accession>A0A512DK66</accession>
<gene>
    <name evidence="12" type="ORF">SAE02_10210</name>
</gene>
<proteinExistence type="predicted"/>
<dbReference type="OrthoDB" id="9810860at2"/>
<keyword evidence="6 10" id="KW-1133">Transmembrane helix</keyword>
<feature type="domain" description="Cation/H+ exchanger transmembrane" evidence="11">
    <location>
        <begin position="15"/>
        <end position="411"/>
    </location>
</feature>
<feature type="transmembrane region" description="Helical" evidence="10">
    <location>
        <begin position="386"/>
        <end position="410"/>
    </location>
</feature>
<keyword evidence="13" id="KW-1185">Reference proteome</keyword>
<evidence type="ECO:0000313" key="12">
    <source>
        <dbReference type="EMBL" id="GEO36873.1"/>
    </source>
</evidence>
<evidence type="ECO:0000256" key="3">
    <source>
        <dbReference type="ARBA" id="ARBA00022449"/>
    </source>
</evidence>
<feature type="transmembrane region" description="Helical" evidence="10">
    <location>
        <begin position="6"/>
        <end position="25"/>
    </location>
</feature>
<dbReference type="Proteomes" id="UP000321523">
    <property type="component" value="Unassembled WGS sequence"/>
</dbReference>
<feature type="transmembrane region" description="Helical" evidence="10">
    <location>
        <begin position="356"/>
        <end position="374"/>
    </location>
</feature>
<evidence type="ECO:0000256" key="2">
    <source>
        <dbReference type="ARBA" id="ARBA00022448"/>
    </source>
</evidence>
<evidence type="ECO:0000256" key="8">
    <source>
        <dbReference type="ARBA" id="ARBA00023136"/>
    </source>
</evidence>
<dbReference type="Pfam" id="PF00999">
    <property type="entry name" value="Na_H_Exchanger"/>
    <property type="match status" value="1"/>
</dbReference>
<feature type="transmembrane region" description="Helical" evidence="10">
    <location>
        <begin position="208"/>
        <end position="231"/>
    </location>
</feature>
<evidence type="ECO:0000313" key="13">
    <source>
        <dbReference type="Proteomes" id="UP000321523"/>
    </source>
</evidence>
<keyword evidence="2" id="KW-0813">Transport</keyword>
<feature type="transmembrane region" description="Helical" evidence="10">
    <location>
        <begin position="32"/>
        <end position="49"/>
    </location>
</feature>
<dbReference type="PANTHER" id="PTHR32507">
    <property type="entry name" value="NA(+)/H(+) ANTIPORTER 1"/>
    <property type="match status" value="1"/>
</dbReference>